<dbReference type="RefSeq" id="WP_212227634.1">
    <property type="nucleotide sequence ID" value="NZ_JAGUCN010000008.1"/>
</dbReference>
<comment type="caution">
    <text evidence="5">The sequence shown here is derived from an EMBL/GenBank/DDBJ whole genome shotgun (WGS) entry which is preliminary data.</text>
</comment>
<dbReference type="InterPro" id="IPR053160">
    <property type="entry name" value="MFS_DHA3_Transporter"/>
</dbReference>
<dbReference type="Gene3D" id="1.20.1250.20">
    <property type="entry name" value="MFS general substrate transporter like domains"/>
    <property type="match status" value="1"/>
</dbReference>
<dbReference type="PANTHER" id="PTHR23530">
    <property type="entry name" value="TRANSPORT PROTEIN-RELATED"/>
    <property type="match status" value="1"/>
</dbReference>
<gene>
    <name evidence="5" type="ORF">KEM09_08645</name>
</gene>
<evidence type="ECO:0000256" key="3">
    <source>
        <dbReference type="ARBA" id="ARBA00023136"/>
    </source>
</evidence>
<keyword evidence="6" id="KW-1185">Reference proteome</keyword>
<reference evidence="5 6" key="1">
    <citation type="journal article" date="2014" name="Int. J. Syst. Evol. Microbiol.">
        <title>Carboxylicivirga gen. nov. in the family Marinilabiliaceae with two novel species, Carboxylicivirga mesophila sp. nov. and Carboxylicivirga taeanensis sp. nov., and reclassification of Cytophaga fermentans as Saccharicrinis fermentans gen. nov., comb. nov.</title>
        <authorList>
            <person name="Yang S.H."/>
            <person name="Seo H.S."/>
            <person name="Woo J.H."/>
            <person name="Oh H.M."/>
            <person name="Jang H."/>
            <person name="Lee J.H."/>
            <person name="Kim S.J."/>
            <person name="Kwon K.K."/>
        </authorList>
    </citation>
    <scope>NUCLEOTIDE SEQUENCE [LARGE SCALE GENOMIC DNA]</scope>
    <source>
        <strain evidence="5 6">JCM 18290</strain>
    </source>
</reference>
<feature type="transmembrane region" description="Helical" evidence="4">
    <location>
        <begin position="330"/>
        <end position="359"/>
    </location>
</feature>
<organism evidence="5 6">
    <name type="scientific">Carboxylicivirga mesophila</name>
    <dbReference type="NCBI Taxonomy" id="1166478"/>
    <lineage>
        <taxon>Bacteria</taxon>
        <taxon>Pseudomonadati</taxon>
        <taxon>Bacteroidota</taxon>
        <taxon>Bacteroidia</taxon>
        <taxon>Marinilabiliales</taxon>
        <taxon>Marinilabiliaceae</taxon>
        <taxon>Carboxylicivirga</taxon>
    </lineage>
</organism>
<name>A0ABS5K925_9BACT</name>
<dbReference type="InterPro" id="IPR011701">
    <property type="entry name" value="MFS"/>
</dbReference>
<keyword evidence="2 4" id="KW-1133">Transmembrane helix</keyword>
<keyword evidence="3 4" id="KW-0472">Membrane</keyword>
<dbReference type="InterPro" id="IPR036259">
    <property type="entry name" value="MFS_trans_sf"/>
</dbReference>
<feature type="transmembrane region" description="Helical" evidence="4">
    <location>
        <begin position="411"/>
        <end position="432"/>
    </location>
</feature>
<keyword evidence="1 4" id="KW-0812">Transmembrane</keyword>
<proteinExistence type="predicted"/>
<sequence length="436" mass="49371">MRSSNNHRPGILVVIYMVQQRISEVNFNKDTQYYKFCFYGFFKNLRLFDPFLLLYFVNEGISYSQIGILYAFREVIINLFEIISGVIADVVGRKNAMIAAFVSYIVSFLLFYGFSSFTGFLLAFFFYGIGDSFRTGTHKAMINAYLLRNNWQDEKVRYYGRTRSWSQKGSAISSLLSASLLFYTGRYDFLFLLTAVPYVFDLVLLSSYPSYLNGAKGMSKDSLWLKVKEHLMEVVMAMKKLSSVRVVILTSGFTGYYKAVKDYIQIIITGLAAKFIIIPQVSNEQHIAIYIGLTYFVLFMLNSVASRNAYKVERLNKTLKVGLINLQQSGYVLGAVASLFFIFNYPLMALLSFASIFIIQNLRRPLAVDYITKHFDEKMMASIMSVESQSETLISALLALLLGILVDLSGVGWGIGVLSVLLLVLSVFAGTFKVKN</sequence>
<evidence type="ECO:0000313" key="6">
    <source>
        <dbReference type="Proteomes" id="UP000721861"/>
    </source>
</evidence>
<evidence type="ECO:0000256" key="2">
    <source>
        <dbReference type="ARBA" id="ARBA00022989"/>
    </source>
</evidence>
<dbReference type="EMBL" id="JAGUCN010000008">
    <property type="protein sequence ID" value="MBS2211466.1"/>
    <property type="molecule type" value="Genomic_DNA"/>
</dbReference>
<protein>
    <submittedName>
        <fullName evidence="5">MFS transporter</fullName>
    </submittedName>
</protein>
<feature type="transmembrane region" description="Helical" evidence="4">
    <location>
        <begin position="101"/>
        <end position="129"/>
    </location>
</feature>
<feature type="transmembrane region" description="Helical" evidence="4">
    <location>
        <begin position="288"/>
        <end position="310"/>
    </location>
</feature>
<feature type="transmembrane region" description="Helical" evidence="4">
    <location>
        <begin position="263"/>
        <end position="281"/>
    </location>
</feature>
<dbReference type="PANTHER" id="PTHR23530:SF1">
    <property type="entry name" value="PERMEASE, MAJOR FACILITATOR SUPERFAMILY-RELATED"/>
    <property type="match status" value="1"/>
</dbReference>
<evidence type="ECO:0000256" key="4">
    <source>
        <dbReference type="SAM" id="Phobius"/>
    </source>
</evidence>
<dbReference type="Proteomes" id="UP000721861">
    <property type="component" value="Unassembled WGS sequence"/>
</dbReference>
<accession>A0ABS5K925</accession>
<feature type="transmembrane region" description="Helical" evidence="4">
    <location>
        <begin position="189"/>
        <end position="211"/>
    </location>
</feature>
<evidence type="ECO:0000313" key="5">
    <source>
        <dbReference type="EMBL" id="MBS2211466.1"/>
    </source>
</evidence>
<dbReference type="Pfam" id="PF07690">
    <property type="entry name" value="MFS_1"/>
    <property type="match status" value="1"/>
</dbReference>
<evidence type="ECO:0000256" key="1">
    <source>
        <dbReference type="ARBA" id="ARBA00022692"/>
    </source>
</evidence>
<dbReference type="SUPFAM" id="SSF103473">
    <property type="entry name" value="MFS general substrate transporter"/>
    <property type="match status" value="1"/>
</dbReference>